<dbReference type="EMBL" id="JBHFAB010000011">
    <property type="protein sequence ID" value="MFC1418248.1"/>
    <property type="molecule type" value="Genomic_DNA"/>
</dbReference>
<organism evidence="3 4">
    <name type="scientific">Streptacidiphilus cavernicola</name>
    <dbReference type="NCBI Taxonomy" id="3342716"/>
    <lineage>
        <taxon>Bacteria</taxon>
        <taxon>Bacillati</taxon>
        <taxon>Actinomycetota</taxon>
        <taxon>Actinomycetes</taxon>
        <taxon>Kitasatosporales</taxon>
        <taxon>Streptomycetaceae</taxon>
        <taxon>Streptacidiphilus</taxon>
    </lineage>
</organism>
<keyword evidence="2" id="KW-1133">Transmembrane helix</keyword>
<dbReference type="Proteomes" id="UP001592531">
    <property type="component" value="Unassembled WGS sequence"/>
</dbReference>
<dbReference type="RefSeq" id="WP_380537042.1">
    <property type="nucleotide sequence ID" value="NZ_JBHFAB010000011.1"/>
</dbReference>
<evidence type="ECO:0008006" key="5">
    <source>
        <dbReference type="Google" id="ProtNLM"/>
    </source>
</evidence>
<feature type="compositionally biased region" description="Pro residues" evidence="1">
    <location>
        <begin position="11"/>
        <end position="21"/>
    </location>
</feature>
<accession>A0ABV6VX14</accession>
<keyword evidence="4" id="KW-1185">Reference proteome</keyword>
<feature type="transmembrane region" description="Helical" evidence="2">
    <location>
        <begin position="306"/>
        <end position="325"/>
    </location>
</feature>
<reference evidence="3 4" key="1">
    <citation type="submission" date="2024-09" db="EMBL/GenBank/DDBJ databases">
        <authorList>
            <person name="Lee S.D."/>
        </authorList>
    </citation>
    <scope>NUCLEOTIDE SEQUENCE [LARGE SCALE GENOMIC DNA]</scope>
    <source>
        <strain evidence="3 4">N8-3</strain>
    </source>
</reference>
<keyword evidence="2" id="KW-0472">Membrane</keyword>
<keyword evidence="2" id="KW-0812">Transmembrane</keyword>
<feature type="region of interest" description="Disordered" evidence="1">
    <location>
        <begin position="1"/>
        <end position="24"/>
    </location>
</feature>
<evidence type="ECO:0000256" key="2">
    <source>
        <dbReference type="SAM" id="Phobius"/>
    </source>
</evidence>
<sequence length="346" mass="35747">MGSTVADVPGAPAPAPGPRPAGTPRHRLRSALAALLVVVGCVLAPLSVLAVWVSSEVGNTDRYVATVAPLASDPAIQDAMADRIASTVSQQLNLPEQITDAAQGLPPKLGNLVDALAQPISGGVEGFVHKEATKVVTSDAFETVWTDANRAAHTAVVTFLTGDDKGAVQTKGADVVLDLGPLVDRVKQTLVDDGFTLAAKVPAVDTHFVLFSSTAVPKVQKGFHLLRTVGVWLPVLVLVLLALGVALARRRRRCLVASALGVCAAMLVLAVGLVIGRHILLGGLPDSVSTPAAAAVFDTVVHFVRVWLWTGFGLFALVALGGWAAGPSRPATVLRGRLRSALGRAG</sequence>
<comment type="caution">
    <text evidence="3">The sequence shown here is derived from an EMBL/GenBank/DDBJ whole genome shotgun (WGS) entry which is preliminary data.</text>
</comment>
<evidence type="ECO:0000313" key="4">
    <source>
        <dbReference type="Proteomes" id="UP001592531"/>
    </source>
</evidence>
<gene>
    <name evidence="3" type="ORF">ACEZDE_16625</name>
</gene>
<feature type="transmembrane region" description="Helical" evidence="2">
    <location>
        <begin position="255"/>
        <end position="275"/>
    </location>
</feature>
<protein>
    <recommendedName>
        <fullName evidence="5">Integral membrane protein</fullName>
    </recommendedName>
</protein>
<evidence type="ECO:0000313" key="3">
    <source>
        <dbReference type="EMBL" id="MFC1418248.1"/>
    </source>
</evidence>
<evidence type="ECO:0000256" key="1">
    <source>
        <dbReference type="SAM" id="MobiDB-lite"/>
    </source>
</evidence>
<proteinExistence type="predicted"/>
<feature type="transmembrane region" description="Helical" evidence="2">
    <location>
        <begin position="32"/>
        <end position="53"/>
    </location>
</feature>
<feature type="transmembrane region" description="Helical" evidence="2">
    <location>
        <begin position="229"/>
        <end position="248"/>
    </location>
</feature>
<name>A0ABV6VX14_9ACTN</name>